<keyword evidence="2" id="KW-1185">Reference proteome</keyword>
<dbReference type="EMBL" id="CM029049">
    <property type="protein sequence ID" value="KAG2573783.1"/>
    <property type="molecule type" value="Genomic_DNA"/>
</dbReference>
<evidence type="ECO:0000313" key="1">
    <source>
        <dbReference type="EMBL" id="KAG2573783.1"/>
    </source>
</evidence>
<proteinExistence type="predicted"/>
<dbReference type="PANTHER" id="PTHR37744">
    <property type="entry name" value="STAR LIPID TRANSFER-LIKE PROTEIN"/>
    <property type="match status" value="1"/>
</dbReference>
<reference evidence="1" key="1">
    <citation type="submission" date="2020-05" db="EMBL/GenBank/DDBJ databases">
        <title>WGS assembly of Panicum virgatum.</title>
        <authorList>
            <person name="Lovell J.T."/>
            <person name="Jenkins J."/>
            <person name="Shu S."/>
            <person name="Juenger T.E."/>
            <person name="Schmutz J."/>
        </authorList>
    </citation>
    <scope>NUCLEOTIDE SEQUENCE</scope>
    <source>
        <strain evidence="1">AP13</strain>
    </source>
</reference>
<organism evidence="1 2">
    <name type="scientific">Panicum virgatum</name>
    <name type="common">Blackwell switchgrass</name>
    <dbReference type="NCBI Taxonomy" id="38727"/>
    <lineage>
        <taxon>Eukaryota</taxon>
        <taxon>Viridiplantae</taxon>
        <taxon>Streptophyta</taxon>
        <taxon>Embryophyta</taxon>
        <taxon>Tracheophyta</taxon>
        <taxon>Spermatophyta</taxon>
        <taxon>Magnoliopsida</taxon>
        <taxon>Liliopsida</taxon>
        <taxon>Poales</taxon>
        <taxon>Poaceae</taxon>
        <taxon>PACMAD clade</taxon>
        <taxon>Panicoideae</taxon>
        <taxon>Panicodae</taxon>
        <taxon>Paniceae</taxon>
        <taxon>Panicinae</taxon>
        <taxon>Panicum</taxon>
        <taxon>Panicum sect. Hiantes</taxon>
    </lineage>
</organism>
<dbReference type="AlphaFoldDB" id="A0A8T0QJE9"/>
<name>A0A8T0QJE9_PANVG</name>
<accession>A0A8T0QJE9</accession>
<sequence length="154" mass="15726">MEESMGAGVRLASCLGEALRWRPAPPVGEIPRLYRVPLPQLCVETPPNNLVAAAMDERGGGGDGVAAERWPWWAAASAAQAGAEVAWFRRGKGGTAVAMPFKAFAIASLFVGAGATAAAAGVLAAGVGSVEDMKGVGASIRRWMGAPPRRVGGD</sequence>
<dbReference type="Proteomes" id="UP000823388">
    <property type="component" value="Chromosome 7K"/>
</dbReference>
<evidence type="ECO:0000313" key="2">
    <source>
        <dbReference type="Proteomes" id="UP000823388"/>
    </source>
</evidence>
<protein>
    <submittedName>
        <fullName evidence="1">Uncharacterized protein</fullName>
    </submittedName>
</protein>
<comment type="caution">
    <text evidence="1">The sequence shown here is derived from an EMBL/GenBank/DDBJ whole genome shotgun (WGS) entry which is preliminary data.</text>
</comment>
<gene>
    <name evidence="1" type="ORF">PVAP13_7KG277600</name>
</gene>
<dbReference type="PANTHER" id="PTHR37744:SF1">
    <property type="entry name" value="STAR LIPID TRANSFER-LIKE PROTEIN"/>
    <property type="match status" value="1"/>
</dbReference>